<organism evidence="11 12">
    <name type="scientific">Aureobasidium melanogenum</name>
    <name type="common">Aureobasidium pullulans var. melanogenum</name>
    <dbReference type="NCBI Taxonomy" id="46634"/>
    <lineage>
        <taxon>Eukaryota</taxon>
        <taxon>Fungi</taxon>
        <taxon>Dikarya</taxon>
        <taxon>Ascomycota</taxon>
        <taxon>Pezizomycotina</taxon>
        <taxon>Dothideomycetes</taxon>
        <taxon>Dothideomycetidae</taxon>
        <taxon>Dothideales</taxon>
        <taxon>Saccotheciaceae</taxon>
        <taxon>Aureobasidium</taxon>
    </lineage>
</organism>
<dbReference type="FunFam" id="1.10.287.4070:FF:000003">
    <property type="entry name" value="U4/U6 small nuclear ribonucleoprotein PRP31"/>
    <property type="match status" value="1"/>
</dbReference>
<dbReference type="Gene3D" id="1.10.246.90">
    <property type="entry name" value="Nop domain"/>
    <property type="match status" value="1"/>
</dbReference>
<dbReference type="InterPro" id="IPR012976">
    <property type="entry name" value="NOSIC"/>
</dbReference>
<dbReference type="SUPFAM" id="SSF89124">
    <property type="entry name" value="Nop domain"/>
    <property type="match status" value="1"/>
</dbReference>
<reference evidence="11" key="2">
    <citation type="submission" date="2021-08" db="EMBL/GenBank/DDBJ databases">
        <authorList>
            <person name="Gostincar C."/>
            <person name="Sun X."/>
            <person name="Song Z."/>
            <person name="Gunde-Cimerman N."/>
        </authorList>
    </citation>
    <scope>NUCLEOTIDE SEQUENCE</scope>
    <source>
        <strain evidence="11">EXF-8016</strain>
    </source>
</reference>
<gene>
    <name evidence="11" type="ORF">KCV03_g8124</name>
</gene>
<protein>
    <submittedName>
        <fullName evidence="11">Nop domain-containing protein</fullName>
    </submittedName>
</protein>
<dbReference type="GO" id="GO:0003723">
    <property type="term" value="F:RNA binding"/>
    <property type="evidence" value="ECO:0007669"/>
    <property type="project" value="UniProtKB-KW"/>
</dbReference>
<feature type="region of interest" description="Disordered" evidence="9">
    <location>
        <begin position="419"/>
        <end position="451"/>
    </location>
</feature>
<evidence type="ECO:0000256" key="7">
    <source>
        <dbReference type="ARBA" id="ARBA00023242"/>
    </source>
</evidence>
<dbReference type="GO" id="GO:0046540">
    <property type="term" value="C:U4/U6 x U5 tri-snRNP complex"/>
    <property type="evidence" value="ECO:0007669"/>
    <property type="project" value="InterPro"/>
</dbReference>
<feature type="domain" description="Nop" evidence="10">
    <location>
        <begin position="299"/>
        <end position="417"/>
    </location>
</feature>
<dbReference type="InterPro" id="IPR036070">
    <property type="entry name" value="Nop_dom_sf"/>
</dbReference>
<sequence length="631" mass="67764">MATIADELLNDFESDGEEENQESFEGDIATDSILRPLDHSDANGAMELDGDEEGDDEDGQDGDAAPATNVRETETEEEAKARVEKMNLAAVGDVRSVAILMKKLQPILEVSIQPCPDSKRNHDLHPLNIALTTASCSQKIHHYMNLPTDQQTKNIGNIEDNPEYKLMTEANTYSTSIDGEIILVHKFIRDHYSTRFPELERLVQNPLDYAKTVAIIGNGPMDDVKSLSNSTDNPVGQSLRQVLDGPTMMVVTVEATTTRGVALSDSELQSIRYACDMTLQLDKAKRIMTDYVQSRMSVFAPNLTVLIGSLTAAQLVNFAGGIKGLASTPACNIPPLGSKKQTQTGFATNVGVRHQGFVYNSPLVREVPSDLKKQAMRIVSAKLILAARVDSTHGSPNGADGERFRDECINRLDKLVAPAPNRGARALPAPDDKPSRKRGGRRARKAKEATAMTDLRKAQNRMEFGKEEAEIGYGTGDGTKGLGMIGAAQTGSIRTQQIDQRTRAKLSKKNPGWGGATPAPSGLASTFHGGFGSGTASVLRNSGLRTSGVGMGSGTSSIAFTPVQGLELVDPKVRDEMNRKRKADEDRWFKGGTFTQIGGTSTSTPGAGASNGGFKVPALPPPKKRDTGATK</sequence>
<dbReference type="AlphaFoldDB" id="A0A9P8GBU8"/>
<dbReference type="FunFam" id="1.10.246.90:FF:000002">
    <property type="entry name" value="U4/U6 small nuclear ribonucleoprotein Prp31"/>
    <property type="match status" value="1"/>
</dbReference>
<dbReference type="Pfam" id="PF09785">
    <property type="entry name" value="Prp31_C"/>
    <property type="match status" value="1"/>
</dbReference>
<evidence type="ECO:0000313" key="11">
    <source>
        <dbReference type="EMBL" id="KAH0215229.1"/>
    </source>
</evidence>
<keyword evidence="5" id="KW-0694">RNA-binding</keyword>
<evidence type="ECO:0000256" key="9">
    <source>
        <dbReference type="SAM" id="MobiDB-lite"/>
    </source>
</evidence>
<evidence type="ECO:0000256" key="3">
    <source>
        <dbReference type="ARBA" id="ARBA00022664"/>
    </source>
</evidence>
<comment type="similarity">
    <text evidence="2">Belongs to the PRP31 family.</text>
</comment>
<keyword evidence="3" id="KW-0507">mRNA processing</keyword>
<dbReference type="PANTHER" id="PTHR13904">
    <property type="entry name" value="PRE-MRNA SPLICING FACTOR PRP31"/>
    <property type="match status" value="1"/>
</dbReference>
<evidence type="ECO:0000256" key="2">
    <source>
        <dbReference type="ARBA" id="ARBA00005572"/>
    </source>
</evidence>
<dbReference type="EMBL" id="JAHFYH010000075">
    <property type="protein sequence ID" value="KAH0215229.1"/>
    <property type="molecule type" value="Genomic_DNA"/>
</dbReference>
<dbReference type="PANTHER" id="PTHR13904:SF0">
    <property type="entry name" value="U4_U6 SMALL NUCLEAR RIBONUCLEOPROTEIN PRP31"/>
    <property type="match status" value="1"/>
</dbReference>
<evidence type="ECO:0000256" key="1">
    <source>
        <dbReference type="ARBA" id="ARBA00004123"/>
    </source>
</evidence>
<evidence type="ECO:0000256" key="6">
    <source>
        <dbReference type="ARBA" id="ARBA00023187"/>
    </source>
</evidence>
<feature type="compositionally biased region" description="Low complexity" evidence="9">
    <location>
        <begin position="598"/>
        <end position="608"/>
    </location>
</feature>
<keyword evidence="7" id="KW-0539">Nucleus</keyword>
<keyword evidence="6" id="KW-0508">mRNA splicing</keyword>
<dbReference type="GO" id="GO:0071011">
    <property type="term" value="C:precatalytic spliceosome"/>
    <property type="evidence" value="ECO:0007669"/>
    <property type="project" value="TreeGrafter"/>
</dbReference>
<dbReference type="Pfam" id="PF01798">
    <property type="entry name" value="Nop"/>
    <property type="match status" value="1"/>
</dbReference>
<dbReference type="Proteomes" id="UP000767238">
    <property type="component" value="Unassembled WGS sequence"/>
</dbReference>
<proteinExistence type="inferred from homology"/>
<comment type="caution">
    <text evidence="11">The sequence shown here is derived from an EMBL/GenBank/DDBJ whole genome shotgun (WGS) entry which is preliminary data.</text>
</comment>
<evidence type="ECO:0000256" key="4">
    <source>
        <dbReference type="ARBA" id="ARBA00022728"/>
    </source>
</evidence>
<dbReference type="InterPro" id="IPR042239">
    <property type="entry name" value="Nop_C"/>
</dbReference>
<keyword evidence="4" id="KW-0747">Spliceosome</keyword>
<accession>A0A9P8GBU8</accession>
<dbReference type="Gene3D" id="1.10.287.4070">
    <property type="match status" value="1"/>
</dbReference>
<name>A0A9P8GBU8_AURME</name>
<dbReference type="InterPro" id="IPR027105">
    <property type="entry name" value="Prp31"/>
</dbReference>
<evidence type="ECO:0000256" key="5">
    <source>
        <dbReference type="ARBA" id="ARBA00022884"/>
    </source>
</evidence>
<feature type="compositionally biased region" description="Basic and acidic residues" evidence="9">
    <location>
        <begin position="578"/>
        <end position="589"/>
    </location>
</feature>
<evidence type="ECO:0000259" key="10">
    <source>
        <dbReference type="PROSITE" id="PS51358"/>
    </source>
</evidence>
<keyword evidence="8" id="KW-0687">Ribonucleoprotein</keyword>
<feature type="non-terminal residue" evidence="11">
    <location>
        <position position="631"/>
    </location>
</feature>
<dbReference type="InterPro" id="IPR002687">
    <property type="entry name" value="Nop_dom"/>
</dbReference>
<reference evidence="11" key="1">
    <citation type="journal article" date="2021" name="J Fungi (Basel)">
        <title>Virulence traits and population genomics of the black yeast Aureobasidium melanogenum.</title>
        <authorList>
            <person name="Cernosa A."/>
            <person name="Sun X."/>
            <person name="Gostincar C."/>
            <person name="Fang C."/>
            <person name="Gunde-Cimerman N."/>
            <person name="Song Z."/>
        </authorList>
    </citation>
    <scope>NUCLEOTIDE SEQUENCE</scope>
    <source>
        <strain evidence="11">EXF-8016</strain>
    </source>
</reference>
<dbReference type="PROSITE" id="PS51358">
    <property type="entry name" value="NOP"/>
    <property type="match status" value="1"/>
</dbReference>
<dbReference type="InterPro" id="IPR019175">
    <property type="entry name" value="Prp31_C"/>
</dbReference>
<feature type="region of interest" description="Disordered" evidence="9">
    <location>
        <begin position="1"/>
        <end position="80"/>
    </location>
</feature>
<feature type="compositionally biased region" description="Acidic residues" evidence="9">
    <location>
        <begin position="8"/>
        <end position="25"/>
    </location>
</feature>
<feature type="compositionally biased region" description="Basic residues" evidence="9">
    <location>
        <begin position="435"/>
        <end position="445"/>
    </location>
</feature>
<dbReference type="GO" id="GO:0005687">
    <property type="term" value="C:U4 snRNP"/>
    <property type="evidence" value="ECO:0007669"/>
    <property type="project" value="TreeGrafter"/>
</dbReference>
<evidence type="ECO:0000256" key="8">
    <source>
        <dbReference type="ARBA" id="ARBA00023274"/>
    </source>
</evidence>
<feature type="region of interest" description="Disordered" evidence="9">
    <location>
        <begin position="578"/>
        <end position="631"/>
    </location>
</feature>
<dbReference type="GO" id="GO:0000244">
    <property type="term" value="P:spliceosomal tri-snRNP complex assembly"/>
    <property type="evidence" value="ECO:0007669"/>
    <property type="project" value="InterPro"/>
</dbReference>
<comment type="subcellular location">
    <subcellularLocation>
        <location evidence="1">Nucleus</location>
    </subcellularLocation>
</comment>
<evidence type="ECO:0000313" key="12">
    <source>
        <dbReference type="Proteomes" id="UP000767238"/>
    </source>
</evidence>
<feature type="compositionally biased region" description="Acidic residues" evidence="9">
    <location>
        <begin position="48"/>
        <end position="61"/>
    </location>
</feature>
<dbReference type="SMART" id="SM00931">
    <property type="entry name" value="NOSIC"/>
    <property type="match status" value="1"/>
</dbReference>